<dbReference type="InterPro" id="IPR013559">
    <property type="entry name" value="YheO"/>
</dbReference>
<gene>
    <name evidence="3" type="ORF">DWX41_08395</name>
</gene>
<dbReference type="PANTHER" id="PTHR35568">
    <property type="entry name" value="TRANSCRIPTIONAL REGULATOR DAUR"/>
    <property type="match status" value="1"/>
</dbReference>
<comment type="caution">
    <text evidence="3">The sequence shown here is derived from an EMBL/GenBank/DDBJ whole genome shotgun (WGS) entry which is preliminary data.</text>
</comment>
<evidence type="ECO:0008006" key="5">
    <source>
        <dbReference type="Google" id="ProtNLM"/>
    </source>
</evidence>
<dbReference type="Pfam" id="PF08348">
    <property type="entry name" value="PAS_6"/>
    <property type="match status" value="1"/>
</dbReference>
<name>A0A3E2WY55_9FIRM</name>
<accession>A0A3E2WY55</accession>
<reference evidence="3 4" key="1">
    <citation type="submission" date="2018-08" db="EMBL/GenBank/DDBJ databases">
        <title>A genome reference for cultivated species of the human gut microbiota.</title>
        <authorList>
            <person name="Zou Y."/>
            <person name="Xue W."/>
            <person name="Luo G."/>
        </authorList>
    </citation>
    <scope>NUCLEOTIDE SEQUENCE [LARGE SCALE GENOMIC DNA]</scope>
    <source>
        <strain evidence="3 4">AF19-21</strain>
    </source>
</reference>
<evidence type="ECO:0000313" key="3">
    <source>
        <dbReference type="EMBL" id="RGC33074.1"/>
    </source>
</evidence>
<feature type="domain" description="YheO-like" evidence="1">
    <location>
        <begin position="9"/>
        <end position="116"/>
    </location>
</feature>
<feature type="domain" description="Transcriptional regulator DauR-like HTH" evidence="2">
    <location>
        <begin position="164"/>
        <end position="209"/>
    </location>
</feature>
<dbReference type="Pfam" id="PF13309">
    <property type="entry name" value="HTH_22"/>
    <property type="match status" value="1"/>
</dbReference>
<dbReference type="InterPro" id="IPR039446">
    <property type="entry name" value="DauR-like"/>
</dbReference>
<protein>
    <recommendedName>
        <fullName evidence="5">YheO domain-containing protein</fullName>
    </recommendedName>
</protein>
<dbReference type="InterPro" id="IPR039445">
    <property type="entry name" value="DauR-like_HTH"/>
</dbReference>
<organism evidence="3 4">
    <name type="scientific">Hungatella hathewayi</name>
    <dbReference type="NCBI Taxonomy" id="154046"/>
    <lineage>
        <taxon>Bacteria</taxon>
        <taxon>Bacillati</taxon>
        <taxon>Bacillota</taxon>
        <taxon>Clostridia</taxon>
        <taxon>Lachnospirales</taxon>
        <taxon>Lachnospiraceae</taxon>
        <taxon>Hungatella</taxon>
    </lineage>
</organism>
<evidence type="ECO:0000313" key="4">
    <source>
        <dbReference type="Proteomes" id="UP000261111"/>
    </source>
</evidence>
<evidence type="ECO:0000259" key="1">
    <source>
        <dbReference type="Pfam" id="PF08348"/>
    </source>
</evidence>
<dbReference type="Proteomes" id="UP000261111">
    <property type="component" value="Unassembled WGS sequence"/>
</dbReference>
<evidence type="ECO:0000259" key="2">
    <source>
        <dbReference type="Pfam" id="PF13309"/>
    </source>
</evidence>
<sequence>MHMDDLMNYYMNLVPFLGEALGKSFEVAVLDCRTESIVAITNNHISGRSVGAPMTDFAKKMVSSGEWRNRDYIASYSGHTENNKLLRSSTYFIKSGDTLLGMLCINMDTTDYQLLSNIALMLGGLETGTAKVANSNNSDSETFQDSVSNAIAQTLHGLYHEDIPTEFSRNDRIAILSKLQEKKVFLVKGSVPRIARILGCSIPTVYRELAHLKNLPNQ</sequence>
<dbReference type="AlphaFoldDB" id="A0A3E2WY55"/>
<dbReference type="EMBL" id="QVIA01000007">
    <property type="protein sequence ID" value="RGC33074.1"/>
    <property type="molecule type" value="Genomic_DNA"/>
</dbReference>
<dbReference type="PANTHER" id="PTHR35568:SF1">
    <property type="entry name" value="TRANSCRIPTIONAL REGULATOR DAUR"/>
    <property type="match status" value="1"/>
</dbReference>
<proteinExistence type="predicted"/>